<evidence type="ECO:0000313" key="2">
    <source>
        <dbReference type="Proteomes" id="UP000681794"/>
    </source>
</evidence>
<reference evidence="1" key="1">
    <citation type="submission" date="2021-06" db="EMBL/GenBank/DDBJ databases">
        <authorList>
            <person name="Ellington A.J."/>
            <person name="Bryan N.C."/>
            <person name="Christner B.C."/>
            <person name="Reisch C.R."/>
        </authorList>
    </citation>
    <scope>NUCLEOTIDE SEQUENCE</scope>
    <source>
        <strain evidence="1">L6-1</strain>
    </source>
</reference>
<name>A0ACD1E099_9MICO</name>
<accession>A0ACD1E099</accession>
<dbReference type="EMBL" id="CP076544">
    <property type="protein sequence ID" value="QWS32323.1"/>
    <property type="molecule type" value="Genomic_DNA"/>
</dbReference>
<keyword evidence="2" id="KW-1185">Reference proteome</keyword>
<protein>
    <submittedName>
        <fullName evidence="1">Uncharacterized protein</fullName>
    </submittedName>
</protein>
<sequence>MRAIILVMAEFSVGDSPLWYRGSREDVGEADAEQLGLSRSLRQDLLAWNDVYESRGEPDFAWPSAAVHDTHRVDAFALAARVQLELGDDVHVWCGAGDGIDTVHEAGTAIVLQSERAGTDVEFLHDGHRDVRTALGAGASHRAAQAIVHWRALTRRVDTPFGDAETRALGLRTAGQVQADVGPRAQVVSTGGVSAPYRIDEVG</sequence>
<gene>
    <name evidence="1" type="ORF">KM842_08310</name>
</gene>
<dbReference type="Proteomes" id="UP000681794">
    <property type="component" value="Chromosome"/>
</dbReference>
<proteinExistence type="predicted"/>
<organism evidence="1 2">
    <name type="scientific">Curtobacterium aetherium</name>
    <dbReference type="NCBI Taxonomy" id="2841594"/>
    <lineage>
        <taxon>Bacteria</taxon>
        <taxon>Bacillati</taxon>
        <taxon>Actinomycetota</taxon>
        <taxon>Actinomycetes</taxon>
        <taxon>Micrococcales</taxon>
        <taxon>Microbacteriaceae</taxon>
        <taxon>Curtobacterium</taxon>
    </lineage>
</organism>
<evidence type="ECO:0000313" key="1">
    <source>
        <dbReference type="EMBL" id="QWS32323.1"/>
    </source>
</evidence>